<evidence type="ECO:0000313" key="2">
    <source>
        <dbReference type="Proteomes" id="UP001629274"/>
    </source>
</evidence>
<dbReference type="RefSeq" id="WP_408263378.1">
    <property type="nucleotide sequence ID" value="NZ_JAQQCK010000012.1"/>
</dbReference>
<keyword evidence="2" id="KW-1185">Reference proteome</keyword>
<gene>
    <name evidence="1" type="ORF">PQR03_16215</name>
</gene>
<reference evidence="1 2" key="1">
    <citation type="journal article" date="2024" name="Chem. Sci.">
        <title>Discovery of megapolipeptins by genome mining of a Burkholderiales bacteria collection.</title>
        <authorList>
            <person name="Paulo B.S."/>
            <person name="Recchia M.J.J."/>
            <person name="Lee S."/>
            <person name="Fergusson C.H."/>
            <person name="Romanowski S.B."/>
            <person name="Hernandez A."/>
            <person name="Krull N."/>
            <person name="Liu D.Y."/>
            <person name="Cavanagh H."/>
            <person name="Bos A."/>
            <person name="Gray C.A."/>
            <person name="Murphy B.T."/>
            <person name="Linington R.G."/>
            <person name="Eustaquio A.S."/>
        </authorList>
    </citation>
    <scope>NUCLEOTIDE SEQUENCE [LARGE SCALE GENOMIC DNA]</scope>
    <source>
        <strain evidence="1 2">RL17-351-BIE-A</strain>
    </source>
</reference>
<dbReference type="EMBL" id="JAQQDR010000005">
    <property type="protein sequence ID" value="MFM0239675.1"/>
    <property type="molecule type" value="Genomic_DNA"/>
</dbReference>
<protein>
    <recommendedName>
        <fullName evidence="3">OsmC family protein</fullName>
    </recommendedName>
</protein>
<dbReference type="Proteomes" id="UP001629274">
    <property type="component" value="Unassembled WGS sequence"/>
</dbReference>
<evidence type="ECO:0008006" key="3">
    <source>
        <dbReference type="Google" id="ProtNLM"/>
    </source>
</evidence>
<organism evidence="1 2">
    <name type="scientific">Paraburkholderia phytofirmans</name>
    <dbReference type="NCBI Taxonomy" id="261302"/>
    <lineage>
        <taxon>Bacteria</taxon>
        <taxon>Pseudomonadati</taxon>
        <taxon>Pseudomonadota</taxon>
        <taxon>Betaproteobacteria</taxon>
        <taxon>Burkholderiales</taxon>
        <taxon>Burkholderiaceae</taxon>
        <taxon>Paraburkholderia</taxon>
    </lineage>
</organism>
<sequence length="98" mass="10810">MTNRDESEQPLSVVKVTKLAVVPTTSQGLSSFAQVDVEFVRDSGIEQCTESVSLSLDFNVDGLSLDQIKDFAILHAKALMNRCVTDPHLKVGDVRFRD</sequence>
<comment type="caution">
    <text evidence="1">The sequence shown here is derived from an EMBL/GenBank/DDBJ whole genome shotgun (WGS) entry which is preliminary data.</text>
</comment>
<evidence type="ECO:0000313" key="1">
    <source>
        <dbReference type="EMBL" id="MFM0239675.1"/>
    </source>
</evidence>
<name>A0ABW9BIZ7_9BURK</name>
<accession>A0ABW9BIZ7</accession>
<proteinExistence type="predicted"/>